<keyword evidence="1" id="KW-0472">Membrane</keyword>
<keyword evidence="1" id="KW-1133">Transmembrane helix</keyword>
<proteinExistence type="predicted"/>
<keyword evidence="1" id="KW-0812">Transmembrane</keyword>
<accession>A0A9I9CCF8</accession>
<protein>
    <submittedName>
        <fullName evidence="2">Uncharacterized protein</fullName>
    </submittedName>
</protein>
<feature type="transmembrane region" description="Helical" evidence="1">
    <location>
        <begin position="40"/>
        <end position="60"/>
    </location>
</feature>
<dbReference type="EnsemblPlants" id="MELO3C000489.2.1">
    <property type="protein sequence ID" value="MELO3C000489.2.1"/>
    <property type="gene ID" value="MELO3C000489.2"/>
</dbReference>
<reference evidence="2" key="1">
    <citation type="submission" date="2023-03" db="UniProtKB">
        <authorList>
            <consortium name="EnsemblPlants"/>
        </authorList>
    </citation>
    <scope>IDENTIFICATION</scope>
</reference>
<evidence type="ECO:0000313" key="2">
    <source>
        <dbReference type="EnsemblPlants" id="MELO3C000489.2.1"/>
    </source>
</evidence>
<name>A0A9I9CCF8_CUCME</name>
<dbReference type="AlphaFoldDB" id="A0A9I9CCF8"/>
<evidence type="ECO:0000256" key="1">
    <source>
        <dbReference type="SAM" id="Phobius"/>
    </source>
</evidence>
<organism evidence="2">
    <name type="scientific">Cucumis melo</name>
    <name type="common">Muskmelon</name>
    <dbReference type="NCBI Taxonomy" id="3656"/>
    <lineage>
        <taxon>Eukaryota</taxon>
        <taxon>Viridiplantae</taxon>
        <taxon>Streptophyta</taxon>
        <taxon>Embryophyta</taxon>
        <taxon>Tracheophyta</taxon>
        <taxon>Spermatophyta</taxon>
        <taxon>Magnoliopsida</taxon>
        <taxon>eudicotyledons</taxon>
        <taxon>Gunneridae</taxon>
        <taxon>Pentapetalae</taxon>
        <taxon>rosids</taxon>
        <taxon>fabids</taxon>
        <taxon>Cucurbitales</taxon>
        <taxon>Cucurbitaceae</taxon>
        <taxon>Benincaseae</taxon>
        <taxon>Cucumis</taxon>
    </lineage>
</organism>
<dbReference type="Gramene" id="MELO3C000489.2.1">
    <property type="protein sequence ID" value="MELO3C000489.2.1"/>
    <property type="gene ID" value="MELO3C000489.2"/>
</dbReference>
<sequence length="61" mass="6495">MSSPEFAGTIPVSPPMVNKKMDPTANNMGVLYCIEPPHMVAIQLKILIPVGTAMIMVAAVK</sequence>